<dbReference type="RefSeq" id="NP_859281.1">
    <property type="nucleotide sequence ID" value="NC_004914.3"/>
</dbReference>
<dbReference type="Proteomes" id="UP000000983">
    <property type="component" value="Segment"/>
</dbReference>
<keyword evidence="2" id="KW-1185">Reference proteome</keyword>
<dbReference type="EMBL" id="AP005154">
    <property type="protein sequence ID" value="BAC78018.1"/>
    <property type="molecule type" value="Genomic_DNA"/>
</dbReference>
<sequence length="88" mass="9975">MYMTSAFFSVLIKKKQLLPDGIDVLKKDFSVAGMVPLLIRHCGVKPGLIHTLPSGFIMLKPYITLIPRMYKYKIPYPAQDSTTSPYCH</sequence>
<name>Q7Y2U5_9CAUD</name>
<evidence type="ECO:0000313" key="2">
    <source>
        <dbReference type="Proteomes" id="UP000000983"/>
    </source>
</evidence>
<evidence type="ECO:0000313" key="1">
    <source>
        <dbReference type="EMBL" id="BAC78018.1"/>
    </source>
</evidence>
<dbReference type="GeneID" id="2653437"/>
<accession>Q7Y2U5</accession>
<dbReference type="KEGG" id="vg:2653437"/>
<reference evidence="1 2" key="1">
    <citation type="journal article" date="2003" name="J. Bacteriol.">
        <title>Genome analysis of a novel Shiga toxin 1 (Stx1)-converting phage which is closely related to Stx2-converting phages but not to other Stx1-converting phages.</title>
        <authorList>
            <person name="Sato T."/>
            <person name="Shimizu T."/>
            <person name="Watarai M."/>
            <person name="Kobayashi M."/>
            <person name="Kano S."/>
            <person name="Hamabata T."/>
            <person name="Takeda Y."/>
            <person name="Yamasaki S."/>
        </authorList>
    </citation>
    <scope>NUCLEOTIDE SEQUENCE</scope>
    <source>
        <strain evidence="1">Stx2 phage-II</strain>
    </source>
</reference>
<protein>
    <submittedName>
        <fullName evidence="1">Uncharacterized protein</fullName>
    </submittedName>
</protein>
<organism evidence="1 2">
    <name type="scientific">Escherichia phage Stx2 II</name>
    <dbReference type="NCBI Taxonomy" id="194949"/>
    <lineage>
        <taxon>Viruses</taxon>
        <taxon>Duplodnaviria</taxon>
        <taxon>Heunggongvirae</taxon>
        <taxon>Uroviricota</taxon>
        <taxon>Caudoviricetes</taxon>
        <taxon>Sepvirinae</taxon>
        <taxon>Traversvirus</taxon>
        <taxon>Traversvirus II</taxon>
    </lineage>
</organism>
<proteinExistence type="predicted"/>